<dbReference type="Pfam" id="PF16826">
    <property type="entry name" value="DUF5076"/>
    <property type="match status" value="1"/>
</dbReference>
<name>A0A9X2RJJ4_9PROT</name>
<protein>
    <submittedName>
        <fullName evidence="1">DUF5076 domain-containing protein</fullName>
    </submittedName>
</protein>
<dbReference type="Gene3D" id="3.30.2370.10">
    <property type="entry name" value="putative pyruvate dehydrogenase"/>
    <property type="match status" value="1"/>
</dbReference>
<dbReference type="EMBL" id="JANIBC010000002">
    <property type="protein sequence ID" value="MCQ8184803.1"/>
    <property type="molecule type" value="Genomic_DNA"/>
</dbReference>
<dbReference type="AlphaFoldDB" id="A0A9X2RJJ4"/>
<evidence type="ECO:0000313" key="1">
    <source>
        <dbReference type="EMBL" id="MCQ8184803.1"/>
    </source>
</evidence>
<dbReference type="Proteomes" id="UP001142610">
    <property type="component" value="Unassembled WGS sequence"/>
</dbReference>
<dbReference type="InterPro" id="IPR031796">
    <property type="entry name" value="DUF5076"/>
</dbReference>
<sequence>MQQPSTVLPIPEAIAHPADGLELFRVWRSTEATYVGWFVGDEWTSTNFAQITADFARELMNLQSRDDAVQNSDIVALALGDVHEPQADFSGRYGGTASTRPNDVAEHMLPIPVPADEIEDVYEVARGWADGKRLQVSLREDILMDHNRAAWIILQLIQHAANALQQRDGRDFDDLVEEISAQVRNLGT</sequence>
<keyword evidence="2" id="KW-1185">Reference proteome</keyword>
<reference evidence="1" key="1">
    <citation type="submission" date="2022-07" db="EMBL/GenBank/DDBJ databases">
        <title>Parvularcula maris sp. nov., an algicidal bacterium isolated from seawater.</title>
        <authorList>
            <person name="Li F."/>
        </authorList>
    </citation>
    <scope>NUCLEOTIDE SEQUENCE</scope>
    <source>
        <strain evidence="1">BGMRC 0090</strain>
    </source>
</reference>
<gene>
    <name evidence="1" type="ORF">NOG11_05315</name>
</gene>
<organism evidence="1 2">
    <name type="scientific">Parvularcula maris</name>
    <dbReference type="NCBI Taxonomy" id="2965077"/>
    <lineage>
        <taxon>Bacteria</taxon>
        <taxon>Pseudomonadati</taxon>
        <taxon>Pseudomonadota</taxon>
        <taxon>Alphaproteobacteria</taxon>
        <taxon>Parvularculales</taxon>
        <taxon>Parvularculaceae</taxon>
        <taxon>Parvularcula</taxon>
    </lineage>
</organism>
<evidence type="ECO:0000313" key="2">
    <source>
        <dbReference type="Proteomes" id="UP001142610"/>
    </source>
</evidence>
<comment type="caution">
    <text evidence="1">The sequence shown here is derived from an EMBL/GenBank/DDBJ whole genome shotgun (WGS) entry which is preliminary data.</text>
</comment>
<dbReference type="RefSeq" id="WP_256618651.1">
    <property type="nucleotide sequence ID" value="NZ_JANIBC010000002.1"/>
</dbReference>
<proteinExistence type="predicted"/>
<accession>A0A9X2RJJ4</accession>